<reference evidence="12 13" key="1">
    <citation type="journal article" date="2007" name="Science">
        <title>Sea anemone genome reveals ancestral eumetazoan gene repertoire and genomic organization.</title>
        <authorList>
            <person name="Putnam N.H."/>
            <person name="Srivastava M."/>
            <person name="Hellsten U."/>
            <person name="Dirks B."/>
            <person name="Chapman J."/>
            <person name="Salamov A."/>
            <person name="Terry A."/>
            <person name="Shapiro H."/>
            <person name="Lindquist E."/>
            <person name="Kapitonov V.V."/>
            <person name="Jurka J."/>
            <person name="Genikhovich G."/>
            <person name="Grigoriev I.V."/>
            <person name="Lucas S.M."/>
            <person name="Steele R.E."/>
            <person name="Finnerty J.R."/>
            <person name="Technau U."/>
            <person name="Martindale M.Q."/>
            <person name="Rokhsar D.S."/>
        </authorList>
    </citation>
    <scope>NUCLEOTIDE SEQUENCE [LARGE SCALE GENOMIC DNA]</scope>
    <source>
        <strain evidence="13">CH2 X CH6</strain>
    </source>
</reference>
<dbReference type="STRING" id="45351.A8DWD6"/>
<dbReference type="GO" id="GO:0004148">
    <property type="term" value="F:dihydrolipoyl dehydrogenase (NADH) activity"/>
    <property type="evidence" value="ECO:0007669"/>
    <property type="project" value="UniProtKB-EC"/>
</dbReference>
<dbReference type="eggNOG" id="KOG1335">
    <property type="taxonomic scope" value="Eukaryota"/>
</dbReference>
<feature type="domain" description="FAD/NAD(P)-binding" evidence="11">
    <location>
        <begin position="4"/>
        <end position="108"/>
    </location>
</feature>
<evidence type="ECO:0000256" key="7">
    <source>
        <dbReference type="ARBA" id="ARBA00023157"/>
    </source>
</evidence>
<name>A8DWD6_NEMVE</name>
<comment type="similarity">
    <text evidence="2">Belongs to the class-I pyridine nucleotide-disulfide oxidoreductase family.</text>
</comment>
<dbReference type="InterPro" id="IPR050151">
    <property type="entry name" value="Class-I_Pyr_Nuc-Dis_Oxidored"/>
</dbReference>
<dbReference type="AlphaFoldDB" id="A8DWD6"/>
<dbReference type="Proteomes" id="UP000001593">
    <property type="component" value="Unassembled WGS sequence"/>
</dbReference>
<evidence type="ECO:0000256" key="8">
    <source>
        <dbReference type="ARBA" id="ARBA00023284"/>
    </source>
</evidence>
<keyword evidence="6" id="KW-0560">Oxidoreductase</keyword>
<keyword evidence="7" id="KW-1015">Disulfide bond</keyword>
<dbReference type="PRINTS" id="PR00411">
    <property type="entry name" value="PNDRDTASEI"/>
</dbReference>
<dbReference type="SUPFAM" id="SSF51905">
    <property type="entry name" value="FAD/NAD(P)-binding domain"/>
    <property type="match status" value="1"/>
</dbReference>
<sequence length="109" mass="11540">MSNYDVLIIGGGPGGYNAAIRAGQLGLKVACIEGRETLGGTCLNVGCMPSKALLHASELYEAATSGELTNLGIEVTPRLNLAQIMKQKDESVTALTKGIEFLFRKNKVE</sequence>
<dbReference type="Gene3D" id="3.50.50.60">
    <property type="entry name" value="FAD/NAD(P)-binding domain"/>
    <property type="match status" value="1"/>
</dbReference>
<keyword evidence="5" id="KW-0274">FAD</keyword>
<dbReference type="InterPro" id="IPR023753">
    <property type="entry name" value="FAD/NAD-binding_dom"/>
</dbReference>
<dbReference type="EC" id="1.8.1.4" evidence="3"/>
<evidence type="ECO:0000256" key="3">
    <source>
        <dbReference type="ARBA" id="ARBA00012608"/>
    </source>
</evidence>
<comment type="catalytic activity">
    <reaction evidence="10">
        <text>N(6)-[(R)-dihydrolipoyl]-L-lysyl-[protein] + NAD(+) = N(6)-[(R)-lipoyl]-L-lysyl-[protein] + NADH + H(+)</text>
        <dbReference type="Rhea" id="RHEA:15045"/>
        <dbReference type="Rhea" id="RHEA-COMP:10474"/>
        <dbReference type="Rhea" id="RHEA-COMP:10475"/>
        <dbReference type="ChEBI" id="CHEBI:15378"/>
        <dbReference type="ChEBI" id="CHEBI:57540"/>
        <dbReference type="ChEBI" id="CHEBI:57945"/>
        <dbReference type="ChEBI" id="CHEBI:83099"/>
        <dbReference type="ChEBI" id="CHEBI:83100"/>
        <dbReference type="EC" id="1.8.1.4"/>
    </reaction>
</comment>
<dbReference type="PANTHER" id="PTHR22912:SF151">
    <property type="entry name" value="DIHYDROLIPOYL DEHYDROGENASE, MITOCHONDRIAL"/>
    <property type="match status" value="1"/>
</dbReference>
<dbReference type="InterPro" id="IPR012999">
    <property type="entry name" value="Pyr_OxRdtase_I_AS"/>
</dbReference>
<dbReference type="Pfam" id="PF07992">
    <property type="entry name" value="Pyr_redox_2"/>
    <property type="match status" value="1"/>
</dbReference>
<dbReference type="HOGENOM" id="CLU_016755_4_4_1"/>
<evidence type="ECO:0000256" key="1">
    <source>
        <dbReference type="ARBA" id="ARBA00001974"/>
    </source>
</evidence>
<accession>A8DWD6</accession>
<dbReference type="InParanoid" id="A8DWD6"/>
<dbReference type="PROSITE" id="PS00076">
    <property type="entry name" value="PYRIDINE_REDOX_1"/>
    <property type="match status" value="1"/>
</dbReference>
<protein>
    <recommendedName>
        <fullName evidence="3">dihydrolipoyl dehydrogenase</fullName>
        <ecNumber evidence="3">1.8.1.4</ecNumber>
    </recommendedName>
    <alternativeName>
        <fullName evidence="9">Dihydrolipoamide dehydrogenase</fullName>
    </alternativeName>
</protein>
<evidence type="ECO:0000256" key="2">
    <source>
        <dbReference type="ARBA" id="ARBA00007532"/>
    </source>
</evidence>
<keyword evidence="4" id="KW-0285">Flavoprotein</keyword>
<dbReference type="PANTHER" id="PTHR22912">
    <property type="entry name" value="DISULFIDE OXIDOREDUCTASE"/>
    <property type="match status" value="1"/>
</dbReference>
<evidence type="ECO:0000259" key="11">
    <source>
        <dbReference type="Pfam" id="PF07992"/>
    </source>
</evidence>
<organism evidence="12 13">
    <name type="scientific">Nematostella vectensis</name>
    <name type="common">Starlet sea anemone</name>
    <dbReference type="NCBI Taxonomy" id="45351"/>
    <lineage>
        <taxon>Eukaryota</taxon>
        <taxon>Metazoa</taxon>
        <taxon>Cnidaria</taxon>
        <taxon>Anthozoa</taxon>
        <taxon>Hexacorallia</taxon>
        <taxon>Actiniaria</taxon>
        <taxon>Edwardsiidae</taxon>
        <taxon>Nematostella</taxon>
    </lineage>
</organism>
<dbReference type="EMBL" id="DS479482">
    <property type="protein sequence ID" value="EDO25473.1"/>
    <property type="molecule type" value="Genomic_DNA"/>
</dbReference>
<dbReference type="InterPro" id="IPR036188">
    <property type="entry name" value="FAD/NAD-bd_sf"/>
</dbReference>
<keyword evidence="8" id="KW-0676">Redox-active center</keyword>
<keyword evidence="13" id="KW-1185">Reference proteome</keyword>
<gene>
    <name evidence="12" type="ORF">NEMVEDRAFT_v1g157286</name>
</gene>
<feature type="non-terminal residue" evidence="12">
    <location>
        <position position="109"/>
    </location>
</feature>
<dbReference type="OMA" id="HATFFNK"/>
<evidence type="ECO:0000256" key="10">
    <source>
        <dbReference type="ARBA" id="ARBA00049187"/>
    </source>
</evidence>
<evidence type="ECO:0000313" key="12">
    <source>
        <dbReference type="EMBL" id="EDO25473.1"/>
    </source>
</evidence>
<proteinExistence type="inferred from homology"/>
<evidence type="ECO:0000256" key="5">
    <source>
        <dbReference type="ARBA" id="ARBA00022827"/>
    </source>
</evidence>
<dbReference type="PhylomeDB" id="A8DWD6"/>
<evidence type="ECO:0000313" key="13">
    <source>
        <dbReference type="Proteomes" id="UP000001593"/>
    </source>
</evidence>
<evidence type="ECO:0000256" key="6">
    <source>
        <dbReference type="ARBA" id="ARBA00023002"/>
    </source>
</evidence>
<evidence type="ECO:0000256" key="9">
    <source>
        <dbReference type="ARBA" id="ARBA00031281"/>
    </source>
</evidence>
<comment type="cofactor">
    <cofactor evidence="1">
        <name>FAD</name>
        <dbReference type="ChEBI" id="CHEBI:57692"/>
    </cofactor>
</comment>
<evidence type="ECO:0000256" key="4">
    <source>
        <dbReference type="ARBA" id="ARBA00022630"/>
    </source>
</evidence>